<keyword evidence="7" id="KW-1185">Reference proteome</keyword>
<dbReference type="Proteomes" id="UP001612812">
    <property type="component" value="Unassembled WGS sequence"/>
</dbReference>
<feature type="region of interest" description="Disordered" evidence="4">
    <location>
        <begin position="449"/>
        <end position="471"/>
    </location>
</feature>
<protein>
    <recommendedName>
        <fullName evidence="1">DNA-directed DNA polymerase</fullName>
        <ecNumber evidence="1">2.7.7.7</ecNumber>
    </recommendedName>
</protein>
<dbReference type="RefSeq" id="WP_396771907.1">
    <property type="nucleotide sequence ID" value="NZ_JBITLA010000029.1"/>
</dbReference>
<dbReference type="SUPFAM" id="SSF56672">
    <property type="entry name" value="DNA/RNA polymerases"/>
    <property type="match status" value="1"/>
</dbReference>
<keyword evidence="6" id="KW-0540">Nuclease</keyword>
<dbReference type="InterPro" id="IPR002298">
    <property type="entry name" value="DNA_polymerase_A"/>
</dbReference>
<evidence type="ECO:0000256" key="1">
    <source>
        <dbReference type="ARBA" id="ARBA00012417"/>
    </source>
</evidence>
<dbReference type="NCBIfam" id="NF011538">
    <property type="entry name" value="PRK14975.1-1"/>
    <property type="match status" value="1"/>
</dbReference>
<evidence type="ECO:0000256" key="4">
    <source>
        <dbReference type="SAM" id="MobiDB-lite"/>
    </source>
</evidence>
<dbReference type="InterPro" id="IPR001098">
    <property type="entry name" value="DNA-dir_DNA_pol_A_palm_dom"/>
</dbReference>
<dbReference type="PANTHER" id="PTHR10133:SF27">
    <property type="entry name" value="DNA POLYMERASE NU"/>
    <property type="match status" value="1"/>
</dbReference>
<feature type="region of interest" description="Disordered" evidence="4">
    <location>
        <begin position="112"/>
        <end position="142"/>
    </location>
</feature>
<dbReference type="SMART" id="SM00482">
    <property type="entry name" value="POLAc"/>
    <property type="match status" value="1"/>
</dbReference>
<dbReference type="Gene3D" id="1.10.150.20">
    <property type="entry name" value="5' to 3' exonuclease, C-terminal subdomain"/>
    <property type="match status" value="1"/>
</dbReference>
<keyword evidence="6" id="KW-0378">Hydrolase</keyword>
<evidence type="ECO:0000259" key="5">
    <source>
        <dbReference type="SMART" id="SM00482"/>
    </source>
</evidence>
<feature type="domain" description="DNA-directed DNA polymerase family A palm" evidence="5">
    <location>
        <begin position="326"/>
        <end position="526"/>
    </location>
</feature>
<keyword evidence="2" id="KW-0235">DNA replication</keyword>
<dbReference type="EMBL" id="JBITLE010000026">
    <property type="protein sequence ID" value="MFI7266590.1"/>
    <property type="molecule type" value="Genomic_DNA"/>
</dbReference>
<evidence type="ECO:0000256" key="3">
    <source>
        <dbReference type="ARBA" id="ARBA00049244"/>
    </source>
</evidence>
<dbReference type="Gene3D" id="3.30.70.370">
    <property type="match status" value="1"/>
</dbReference>
<comment type="catalytic activity">
    <reaction evidence="3">
        <text>DNA(n) + a 2'-deoxyribonucleoside 5'-triphosphate = DNA(n+1) + diphosphate</text>
        <dbReference type="Rhea" id="RHEA:22508"/>
        <dbReference type="Rhea" id="RHEA-COMP:17339"/>
        <dbReference type="Rhea" id="RHEA-COMP:17340"/>
        <dbReference type="ChEBI" id="CHEBI:33019"/>
        <dbReference type="ChEBI" id="CHEBI:61560"/>
        <dbReference type="ChEBI" id="CHEBI:173112"/>
        <dbReference type="EC" id="2.7.7.7"/>
    </reaction>
</comment>
<feature type="compositionally biased region" description="Pro residues" evidence="4">
    <location>
        <begin position="115"/>
        <end position="128"/>
    </location>
</feature>
<evidence type="ECO:0000256" key="2">
    <source>
        <dbReference type="ARBA" id="ARBA00022705"/>
    </source>
</evidence>
<keyword evidence="6" id="KW-0269">Exonuclease</keyword>
<gene>
    <name evidence="6" type="ORF">ACIBP4_30305</name>
</gene>
<accession>A0ABW7ZUT2</accession>
<dbReference type="CDD" id="cd06444">
    <property type="entry name" value="DNA_pol_A"/>
    <property type="match status" value="1"/>
</dbReference>
<dbReference type="PANTHER" id="PTHR10133">
    <property type="entry name" value="DNA POLYMERASE I"/>
    <property type="match status" value="1"/>
</dbReference>
<evidence type="ECO:0000313" key="7">
    <source>
        <dbReference type="Proteomes" id="UP001612812"/>
    </source>
</evidence>
<dbReference type="PRINTS" id="PR00868">
    <property type="entry name" value="DNAPOLI"/>
</dbReference>
<comment type="caution">
    <text evidence="6">The sequence shown here is derived from an EMBL/GenBank/DDBJ whole genome shotgun (WGS) entry which is preliminary data.</text>
</comment>
<sequence>MSVGRGRITSVLVAVVADERGGGVLQPLDATGRPAGPVEEVADLAGAVAAREAADRPRWVWATGGGVYPGLLRAGVRLDRCHDVELTEALLLGHAGRWGEPRALPAAWARLTGAPVPPDPAPRPPEPPGHGQAALFEPPSGPAGPGVTALTRVYADQLARIAATAHPGRFRLLVAAESAGALVAAEMGAAGLPWRVDVHDAILAELLGEASPVGGPPRRLADLQARIAAAFGVRRLHADSPAELLRAFARAGVELPNTRAWVLRGVEHPAVPLVLEYKELYRIWTAHGWAWRDAWVSGGRFHPEYVPGGVVSGRWATRGGGALQIPKVIRRAVVADPGWTFVVADAGQLEPRVLAAVSGDERLAAAGGAGDLYAALARDAFGGDRPRAKVALLGAMYGQTGGAAVPALAVLRKNYPTAFGYVEAAARTGEAGGLVRSWLGRTCPPGSVGFADGDDATPDGGVDPHSPSARAARSRGRFTRNFVIQATAAEWASTLLATLRTELAGTAAELVFFQHDEVMVHCPADQAATVAEAVTAAGERATRLLFGETPVRFPLDLSTVDCYADAA</sequence>
<evidence type="ECO:0000313" key="6">
    <source>
        <dbReference type="EMBL" id="MFI7266590.1"/>
    </source>
</evidence>
<dbReference type="GO" id="GO:0004527">
    <property type="term" value="F:exonuclease activity"/>
    <property type="evidence" value="ECO:0007669"/>
    <property type="project" value="UniProtKB-KW"/>
</dbReference>
<proteinExistence type="predicted"/>
<dbReference type="Pfam" id="PF00476">
    <property type="entry name" value="DNA_pol_A"/>
    <property type="match status" value="1"/>
</dbReference>
<reference evidence="6 7" key="1">
    <citation type="submission" date="2024-10" db="EMBL/GenBank/DDBJ databases">
        <title>The Natural Products Discovery Center: Release of the First 8490 Sequenced Strains for Exploring Actinobacteria Biosynthetic Diversity.</title>
        <authorList>
            <person name="Kalkreuter E."/>
            <person name="Kautsar S.A."/>
            <person name="Yang D."/>
            <person name="Bader C.D."/>
            <person name="Teijaro C.N."/>
            <person name="Fluegel L."/>
            <person name="Davis C.M."/>
            <person name="Simpson J.R."/>
            <person name="Lauterbach L."/>
            <person name="Steele A.D."/>
            <person name="Gui C."/>
            <person name="Meng S."/>
            <person name="Li G."/>
            <person name="Viehrig K."/>
            <person name="Ye F."/>
            <person name="Su P."/>
            <person name="Kiefer A.F."/>
            <person name="Nichols A."/>
            <person name="Cepeda A.J."/>
            <person name="Yan W."/>
            <person name="Fan B."/>
            <person name="Jiang Y."/>
            <person name="Adhikari A."/>
            <person name="Zheng C.-J."/>
            <person name="Schuster L."/>
            <person name="Cowan T.M."/>
            <person name="Smanski M.J."/>
            <person name="Chevrette M.G."/>
            <person name="De Carvalho L.P.S."/>
            <person name="Shen B."/>
        </authorList>
    </citation>
    <scope>NUCLEOTIDE SEQUENCE [LARGE SCALE GENOMIC DNA]</scope>
    <source>
        <strain evidence="6 7">NPDC049845</strain>
    </source>
</reference>
<dbReference type="EC" id="2.7.7.7" evidence="1"/>
<name>A0ABW7ZUT2_9ACTN</name>
<organism evidence="6 7">
    <name type="scientific">Micromonospora maritima</name>
    <dbReference type="NCBI Taxonomy" id="986711"/>
    <lineage>
        <taxon>Bacteria</taxon>
        <taxon>Bacillati</taxon>
        <taxon>Actinomycetota</taxon>
        <taxon>Actinomycetes</taxon>
        <taxon>Micromonosporales</taxon>
        <taxon>Micromonosporaceae</taxon>
        <taxon>Micromonospora</taxon>
    </lineage>
</organism>
<dbReference type="InterPro" id="IPR043502">
    <property type="entry name" value="DNA/RNA_pol_sf"/>
</dbReference>